<reference evidence="7" key="1">
    <citation type="journal article" date="2019" name="Int. J. Syst. Evol. Microbiol.">
        <title>The Global Catalogue of Microorganisms (GCM) 10K type strain sequencing project: providing services to taxonomists for standard genome sequencing and annotation.</title>
        <authorList>
            <consortium name="The Broad Institute Genomics Platform"/>
            <consortium name="The Broad Institute Genome Sequencing Center for Infectious Disease"/>
            <person name="Wu L."/>
            <person name="Ma J."/>
        </authorList>
    </citation>
    <scope>NUCLEOTIDE SEQUENCE [LARGE SCALE GENOMIC DNA]</scope>
    <source>
        <strain evidence="7">CCUG 55074</strain>
    </source>
</reference>
<dbReference type="PANTHER" id="PTHR30204">
    <property type="entry name" value="REDOX-CYCLING DRUG-SENSING TRANSCRIPTIONAL ACTIVATOR SOXR"/>
    <property type="match status" value="1"/>
</dbReference>
<dbReference type="InterPro" id="IPR036244">
    <property type="entry name" value="TipA-like_antibiotic-bd"/>
</dbReference>
<dbReference type="PANTHER" id="PTHR30204:SF90">
    <property type="entry name" value="HTH-TYPE TRANSCRIPTIONAL ACTIVATOR MTA"/>
    <property type="match status" value="1"/>
</dbReference>
<dbReference type="RefSeq" id="WP_377353465.1">
    <property type="nucleotide sequence ID" value="NZ_JBHTLQ010000018.1"/>
</dbReference>
<evidence type="ECO:0000259" key="5">
    <source>
        <dbReference type="PROSITE" id="PS50937"/>
    </source>
</evidence>
<keyword evidence="4" id="KW-0804">Transcription</keyword>
<dbReference type="Pfam" id="PF13411">
    <property type="entry name" value="MerR_1"/>
    <property type="match status" value="1"/>
</dbReference>
<keyword evidence="1" id="KW-0805">Transcription regulation</keyword>
<dbReference type="PROSITE" id="PS50937">
    <property type="entry name" value="HTH_MERR_2"/>
    <property type="match status" value="1"/>
</dbReference>
<evidence type="ECO:0000256" key="2">
    <source>
        <dbReference type="ARBA" id="ARBA00023125"/>
    </source>
</evidence>
<evidence type="ECO:0000256" key="4">
    <source>
        <dbReference type="ARBA" id="ARBA00023163"/>
    </source>
</evidence>
<sequence>MRVHTVGEVARLSGLSVRALRHYDEIGLLKPLTVGENGYRYYGPDELLRLQQILLQRELGVPLEEIRRALDAPDFDRLAALEAHRDRLAAEARRYADLVKTLDQTLAALKGDGQMDETAMYKGFDPKKQAEHEAWLVDRYGEGVRAEIDESKARTKAWKQADFDAAQAEVEAIEAEMAQALAAGLPADSQAVGAIVARLHAWVARSWKTPPDANAFAGLAQLYSDNPDFRARYEGRAAGLTEYLSEAMRVFARTHL</sequence>
<dbReference type="InterPro" id="IPR012925">
    <property type="entry name" value="TipAS_dom"/>
</dbReference>
<dbReference type="SUPFAM" id="SSF46955">
    <property type="entry name" value="Putative DNA-binding domain"/>
    <property type="match status" value="1"/>
</dbReference>
<gene>
    <name evidence="6" type="ORF">ACFQ27_09825</name>
</gene>
<dbReference type="SUPFAM" id="SSF89082">
    <property type="entry name" value="Antibiotic binding domain of TipA-like multidrug resistance regulators"/>
    <property type="match status" value="1"/>
</dbReference>
<dbReference type="CDD" id="cd01106">
    <property type="entry name" value="HTH_TipAL-Mta"/>
    <property type="match status" value="1"/>
</dbReference>
<dbReference type="PROSITE" id="PS00552">
    <property type="entry name" value="HTH_MERR_1"/>
    <property type="match status" value="1"/>
</dbReference>
<accession>A0ABW3T3E2</accession>
<dbReference type="Proteomes" id="UP001597216">
    <property type="component" value="Unassembled WGS sequence"/>
</dbReference>
<comment type="caution">
    <text evidence="6">The sequence shown here is derived from an EMBL/GenBank/DDBJ whole genome shotgun (WGS) entry which is preliminary data.</text>
</comment>
<evidence type="ECO:0000313" key="6">
    <source>
        <dbReference type="EMBL" id="MFD1190876.1"/>
    </source>
</evidence>
<dbReference type="Gene3D" id="1.10.490.50">
    <property type="entry name" value="Antibiotic binding domain of TipA-like multidrug resistance regulators"/>
    <property type="match status" value="1"/>
</dbReference>
<dbReference type="EMBL" id="JBHTLQ010000018">
    <property type="protein sequence ID" value="MFD1190876.1"/>
    <property type="molecule type" value="Genomic_DNA"/>
</dbReference>
<dbReference type="Gene3D" id="1.10.1660.10">
    <property type="match status" value="1"/>
</dbReference>
<keyword evidence="3" id="KW-0010">Activator</keyword>
<protein>
    <submittedName>
        <fullName evidence="6">MerR family transcriptional regulator</fullName>
    </submittedName>
</protein>
<dbReference type="InterPro" id="IPR047057">
    <property type="entry name" value="MerR_fam"/>
</dbReference>
<name>A0ABW3T3E2_9CAUL</name>
<dbReference type="Pfam" id="PF07739">
    <property type="entry name" value="TipAS"/>
    <property type="match status" value="1"/>
</dbReference>
<feature type="domain" description="HTH merR-type" evidence="5">
    <location>
        <begin position="3"/>
        <end position="72"/>
    </location>
</feature>
<keyword evidence="2" id="KW-0238">DNA-binding</keyword>
<dbReference type="SMART" id="SM00422">
    <property type="entry name" value="HTH_MERR"/>
    <property type="match status" value="1"/>
</dbReference>
<dbReference type="InterPro" id="IPR009061">
    <property type="entry name" value="DNA-bd_dom_put_sf"/>
</dbReference>
<evidence type="ECO:0000256" key="3">
    <source>
        <dbReference type="ARBA" id="ARBA00023159"/>
    </source>
</evidence>
<keyword evidence="7" id="KW-1185">Reference proteome</keyword>
<dbReference type="PRINTS" id="PR00040">
    <property type="entry name" value="HTHMERR"/>
</dbReference>
<proteinExistence type="predicted"/>
<evidence type="ECO:0000256" key="1">
    <source>
        <dbReference type="ARBA" id="ARBA00023015"/>
    </source>
</evidence>
<dbReference type="InterPro" id="IPR000551">
    <property type="entry name" value="MerR-type_HTH_dom"/>
</dbReference>
<evidence type="ECO:0000313" key="7">
    <source>
        <dbReference type="Proteomes" id="UP001597216"/>
    </source>
</evidence>
<organism evidence="6 7">
    <name type="scientific">Phenylobacterium conjunctum</name>
    <dbReference type="NCBI Taxonomy" id="1298959"/>
    <lineage>
        <taxon>Bacteria</taxon>
        <taxon>Pseudomonadati</taxon>
        <taxon>Pseudomonadota</taxon>
        <taxon>Alphaproteobacteria</taxon>
        <taxon>Caulobacterales</taxon>
        <taxon>Caulobacteraceae</taxon>
        <taxon>Phenylobacterium</taxon>
    </lineage>
</organism>